<dbReference type="AlphaFoldDB" id="A0A6A6RWF5"/>
<evidence type="ECO:0000313" key="1">
    <source>
        <dbReference type="EMBL" id="KAF2639475.1"/>
    </source>
</evidence>
<organism evidence="1 2">
    <name type="scientific">Massarina eburnea CBS 473.64</name>
    <dbReference type="NCBI Taxonomy" id="1395130"/>
    <lineage>
        <taxon>Eukaryota</taxon>
        <taxon>Fungi</taxon>
        <taxon>Dikarya</taxon>
        <taxon>Ascomycota</taxon>
        <taxon>Pezizomycotina</taxon>
        <taxon>Dothideomycetes</taxon>
        <taxon>Pleosporomycetidae</taxon>
        <taxon>Pleosporales</taxon>
        <taxon>Massarineae</taxon>
        <taxon>Massarinaceae</taxon>
        <taxon>Massarina</taxon>
    </lineage>
</organism>
<proteinExistence type="predicted"/>
<reference evidence="1" key="1">
    <citation type="journal article" date="2020" name="Stud. Mycol.">
        <title>101 Dothideomycetes genomes: a test case for predicting lifestyles and emergence of pathogens.</title>
        <authorList>
            <person name="Haridas S."/>
            <person name="Albert R."/>
            <person name="Binder M."/>
            <person name="Bloem J."/>
            <person name="Labutti K."/>
            <person name="Salamov A."/>
            <person name="Andreopoulos B."/>
            <person name="Baker S."/>
            <person name="Barry K."/>
            <person name="Bills G."/>
            <person name="Bluhm B."/>
            <person name="Cannon C."/>
            <person name="Castanera R."/>
            <person name="Culley D."/>
            <person name="Daum C."/>
            <person name="Ezra D."/>
            <person name="Gonzalez J."/>
            <person name="Henrissat B."/>
            <person name="Kuo A."/>
            <person name="Liang C."/>
            <person name="Lipzen A."/>
            <person name="Lutzoni F."/>
            <person name="Magnuson J."/>
            <person name="Mondo S."/>
            <person name="Nolan M."/>
            <person name="Ohm R."/>
            <person name="Pangilinan J."/>
            <person name="Park H.-J."/>
            <person name="Ramirez L."/>
            <person name="Alfaro M."/>
            <person name="Sun H."/>
            <person name="Tritt A."/>
            <person name="Yoshinaga Y."/>
            <person name="Zwiers L.-H."/>
            <person name="Turgeon B."/>
            <person name="Goodwin S."/>
            <person name="Spatafora J."/>
            <person name="Crous P."/>
            <person name="Grigoriev I."/>
        </authorList>
    </citation>
    <scope>NUCLEOTIDE SEQUENCE</scope>
    <source>
        <strain evidence="1">CBS 473.64</strain>
    </source>
</reference>
<evidence type="ECO:0000313" key="2">
    <source>
        <dbReference type="Proteomes" id="UP000799753"/>
    </source>
</evidence>
<gene>
    <name evidence="1" type="ORF">P280DRAFT_38013</name>
</gene>
<dbReference type="Proteomes" id="UP000799753">
    <property type="component" value="Unassembled WGS sequence"/>
</dbReference>
<dbReference type="EMBL" id="MU006786">
    <property type="protein sequence ID" value="KAF2639475.1"/>
    <property type="molecule type" value="Genomic_DNA"/>
</dbReference>
<name>A0A6A6RWF5_9PLEO</name>
<keyword evidence="2" id="KW-1185">Reference proteome</keyword>
<protein>
    <submittedName>
        <fullName evidence="1">Uncharacterized protein</fullName>
    </submittedName>
</protein>
<sequence length="174" mass="20098">MWDGASVRERHAALQKKFLCSSPLYSTAGPSYADQRCVRQVRERRYGRVQSASRMSKLGVIDRFRPVRGNPTLEPRKDCVLGSELTDSHDFICSRRGRYHLRVVYRIHDCPRYLGSGCRLLSRNYISARTCKAKQARLIRGQTRAKLHLLITGMHVRTAKKLACPRCRVRLQRV</sequence>
<accession>A0A6A6RWF5</accession>